<dbReference type="EMBL" id="BBNR01000032">
    <property type="protein sequence ID" value="GAL69023.1"/>
    <property type="molecule type" value="Genomic_DNA"/>
</dbReference>
<evidence type="ECO:0000313" key="2">
    <source>
        <dbReference type="Proteomes" id="UP000029641"/>
    </source>
</evidence>
<name>A0A090VYN3_9FLAO</name>
<evidence type="ECO:0000313" key="1">
    <source>
        <dbReference type="EMBL" id="GAL69023.1"/>
    </source>
</evidence>
<proteinExistence type="predicted"/>
<comment type="caution">
    <text evidence="1">The sequence shown here is derived from an EMBL/GenBank/DDBJ whole genome shotgun (WGS) entry which is preliminary data.</text>
</comment>
<accession>A0A090VYN3</accession>
<reference evidence="1 2" key="1">
    <citation type="journal article" date="2014" name="Genome Announc.">
        <title>Draft Genome Sequence of Marine Flavobacterium Jejuia pallidilutea Strain 11shimoA1 and Pigmentation Mutants.</title>
        <authorList>
            <person name="Takatani N."/>
            <person name="Nakanishi M."/>
            <person name="Meirelles P."/>
            <person name="Mino S."/>
            <person name="Suda W."/>
            <person name="Oshima K."/>
            <person name="Hattori M."/>
            <person name="Ohkuma M."/>
            <person name="Hosokawa M."/>
            <person name="Miyashita K."/>
            <person name="Thompson F.L."/>
            <person name="Niwa A."/>
            <person name="Sawabe T."/>
            <person name="Sawabe T."/>
        </authorList>
    </citation>
    <scope>NUCLEOTIDE SEQUENCE [LARGE SCALE GENOMIC DNA]</scope>
    <source>
        <strain evidence="1 2">JCM 19301</strain>
    </source>
</reference>
<protein>
    <submittedName>
        <fullName evidence="1">Competence protein</fullName>
    </submittedName>
</protein>
<sequence>MLLRQSPKINLNRLIDSLKPKQIIADGSNYKSYIEHWELICKKRKLPFHQTSKKGAFVLNY</sequence>
<dbReference type="AlphaFoldDB" id="A0A090VYN3"/>
<gene>
    <name evidence="1" type="ORF">JCM19301_155</name>
</gene>
<organism evidence="1 2">
    <name type="scientific">Jejuia pallidilutea</name>
    <dbReference type="NCBI Taxonomy" id="504487"/>
    <lineage>
        <taxon>Bacteria</taxon>
        <taxon>Pseudomonadati</taxon>
        <taxon>Bacteroidota</taxon>
        <taxon>Flavobacteriia</taxon>
        <taxon>Flavobacteriales</taxon>
        <taxon>Flavobacteriaceae</taxon>
        <taxon>Jejuia</taxon>
    </lineage>
</organism>
<dbReference type="Proteomes" id="UP000029641">
    <property type="component" value="Unassembled WGS sequence"/>
</dbReference>